<dbReference type="EMBL" id="CP066775">
    <property type="protein sequence ID" value="QQL50999.1"/>
    <property type="molecule type" value="Genomic_DNA"/>
</dbReference>
<reference evidence="1 2" key="1">
    <citation type="submission" date="2020-12" db="EMBL/GenBank/DDBJ databases">
        <title>HMF7856_wgs.fasta genome submission.</title>
        <authorList>
            <person name="Kang H."/>
            <person name="Kim H."/>
            <person name="Joh K."/>
        </authorList>
    </citation>
    <scope>NUCLEOTIDE SEQUENCE [LARGE SCALE GENOMIC DNA]</scope>
    <source>
        <strain evidence="1 2">HMF7856</strain>
    </source>
</reference>
<evidence type="ECO:0000313" key="1">
    <source>
        <dbReference type="EMBL" id="QQL50999.1"/>
    </source>
</evidence>
<evidence type="ECO:0008006" key="3">
    <source>
        <dbReference type="Google" id="ProtNLM"/>
    </source>
</evidence>
<accession>A0A6I4I0I9</accession>
<organism evidence="1 2">
    <name type="scientific">Mucilaginibacter ginkgonis</name>
    <dbReference type="NCBI Taxonomy" id="2682091"/>
    <lineage>
        <taxon>Bacteria</taxon>
        <taxon>Pseudomonadati</taxon>
        <taxon>Bacteroidota</taxon>
        <taxon>Sphingobacteriia</taxon>
        <taxon>Sphingobacteriales</taxon>
        <taxon>Sphingobacteriaceae</taxon>
        <taxon>Mucilaginibacter</taxon>
    </lineage>
</organism>
<dbReference type="Proteomes" id="UP000429232">
    <property type="component" value="Chromosome"/>
</dbReference>
<proteinExistence type="predicted"/>
<name>A0A6I4I0I9_9SPHI</name>
<dbReference type="AlphaFoldDB" id="A0A6I4I0I9"/>
<gene>
    <name evidence="1" type="ORF">GO620_005990</name>
</gene>
<dbReference type="PROSITE" id="PS51257">
    <property type="entry name" value="PROKAR_LIPOPROTEIN"/>
    <property type="match status" value="1"/>
</dbReference>
<keyword evidence="2" id="KW-1185">Reference proteome</keyword>
<dbReference type="KEGG" id="mgik:GO620_005990"/>
<evidence type="ECO:0000313" key="2">
    <source>
        <dbReference type="Proteomes" id="UP000429232"/>
    </source>
</evidence>
<dbReference type="RefSeq" id="WP_157523575.1">
    <property type="nucleotide sequence ID" value="NZ_CP066775.1"/>
</dbReference>
<protein>
    <recommendedName>
        <fullName evidence="3">Lipocalin-like protein</fullName>
    </recommendedName>
</protein>
<sequence>MKSLLYSFVVLLLTVSSCKKSDSLADIILGKWQLFASVNVSASSVDPATTYLYVKFNSDGSLGGNLYPNFTNYQFNANNGTITFTGNGSSILYNYSFVNSQLNLSLPNTLTTNYLRFKKVP</sequence>